<comment type="caution">
    <text evidence="1">The sequence shown here is derived from an EMBL/GenBank/DDBJ whole genome shotgun (WGS) entry which is preliminary data.</text>
</comment>
<protein>
    <submittedName>
        <fullName evidence="1">Ribonuclease H</fullName>
    </submittedName>
</protein>
<dbReference type="Proteomes" id="UP000634136">
    <property type="component" value="Unassembled WGS sequence"/>
</dbReference>
<evidence type="ECO:0000313" key="2">
    <source>
        <dbReference type="Proteomes" id="UP000634136"/>
    </source>
</evidence>
<organism evidence="1 2">
    <name type="scientific">Senna tora</name>
    <dbReference type="NCBI Taxonomy" id="362788"/>
    <lineage>
        <taxon>Eukaryota</taxon>
        <taxon>Viridiplantae</taxon>
        <taxon>Streptophyta</taxon>
        <taxon>Embryophyta</taxon>
        <taxon>Tracheophyta</taxon>
        <taxon>Spermatophyta</taxon>
        <taxon>Magnoliopsida</taxon>
        <taxon>eudicotyledons</taxon>
        <taxon>Gunneridae</taxon>
        <taxon>Pentapetalae</taxon>
        <taxon>rosids</taxon>
        <taxon>fabids</taxon>
        <taxon>Fabales</taxon>
        <taxon>Fabaceae</taxon>
        <taxon>Caesalpinioideae</taxon>
        <taxon>Cassia clade</taxon>
        <taxon>Senna</taxon>
    </lineage>
</organism>
<dbReference type="OrthoDB" id="1436328at2759"/>
<accession>A0A834XGA0</accession>
<gene>
    <name evidence="1" type="ORF">G2W53_000719</name>
</gene>
<dbReference type="EMBL" id="JAAIUW010000001">
    <property type="protein sequence ID" value="KAF7843814.1"/>
    <property type="molecule type" value="Genomic_DNA"/>
</dbReference>
<evidence type="ECO:0000313" key="1">
    <source>
        <dbReference type="EMBL" id="KAF7843814.1"/>
    </source>
</evidence>
<keyword evidence="2" id="KW-1185">Reference proteome</keyword>
<name>A0A834XGA0_9FABA</name>
<sequence length="49" mass="5511">MAGCGGILRDQRGTWIQGFMRNMGCSSPINMELSGIFYGLESRFKEDYS</sequence>
<dbReference type="AlphaFoldDB" id="A0A834XGA0"/>
<reference evidence="1" key="1">
    <citation type="submission" date="2020-09" db="EMBL/GenBank/DDBJ databases">
        <title>Genome-Enabled Discovery of Anthraquinone Biosynthesis in Senna tora.</title>
        <authorList>
            <person name="Kang S.-H."/>
            <person name="Pandey R.P."/>
            <person name="Lee C.-M."/>
            <person name="Sim J.-S."/>
            <person name="Jeong J.-T."/>
            <person name="Choi B.-S."/>
            <person name="Jung M."/>
            <person name="Ginzburg D."/>
            <person name="Zhao K."/>
            <person name="Won S.Y."/>
            <person name="Oh T.-J."/>
            <person name="Yu Y."/>
            <person name="Kim N.-H."/>
            <person name="Lee O.R."/>
            <person name="Lee T.-H."/>
            <person name="Bashyal P."/>
            <person name="Kim T.-S."/>
            <person name="Lee W.-H."/>
            <person name="Kawkins C."/>
            <person name="Kim C.-K."/>
            <person name="Kim J.S."/>
            <person name="Ahn B.O."/>
            <person name="Rhee S.Y."/>
            <person name="Sohng J.K."/>
        </authorList>
    </citation>
    <scope>NUCLEOTIDE SEQUENCE</scope>
    <source>
        <tissue evidence="1">Leaf</tissue>
    </source>
</reference>
<proteinExistence type="predicted"/>